<proteinExistence type="predicted"/>
<gene>
    <name evidence="2" type="ORF">AXG93_399s1050</name>
</gene>
<name>A0A176WIE2_MARPO</name>
<organism evidence="2 3">
    <name type="scientific">Marchantia polymorpha subsp. ruderalis</name>
    <dbReference type="NCBI Taxonomy" id="1480154"/>
    <lineage>
        <taxon>Eukaryota</taxon>
        <taxon>Viridiplantae</taxon>
        <taxon>Streptophyta</taxon>
        <taxon>Embryophyta</taxon>
        <taxon>Marchantiophyta</taxon>
        <taxon>Marchantiopsida</taxon>
        <taxon>Marchantiidae</taxon>
        <taxon>Marchantiales</taxon>
        <taxon>Marchantiaceae</taxon>
        <taxon>Marchantia</taxon>
    </lineage>
</organism>
<evidence type="ECO:0000313" key="2">
    <source>
        <dbReference type="EMBL" id="OAE32897.1"/>
    </source>
</evidence>
<sequence length="311" mass="35107">MVQEWDNDGAPKPPSYLENPKTWQIWNETKVLESCAGDDDDLTFDSESIKVTRAKEKSNAALFKKPRTGKNGYRSIGYHNRFRKNVAMAFMQILRPSRTTYMMTWQVGTKMKARQLILEADSSTKSRAAALQGRPNPEVGAKLNVETVVKEKEVLVKKDLRTSMVLAVSSDTEADPVATEKIAERVVEDLVGETVASQQVIPLLYYLDSKRGKYAVDLRNRLEASRVAFNVESRRVDELIADSARREQGHVAELAAKKMKALAECEVATILDQELIEKLEAKCNELSSERSQTEEQLYEMEAKLSEAEEKN</sequence>
<evidence type="ECO:0000313" key="3">
    <source>
        <dbReference type="Proteomes" id="UP000077202"/>
    </source>
</evidence>
<dbReference type="AlphaFoldDB" id="A0A176WIE2"/>
<feature type="coiled-coil region" evidence="1">
    <location>
        <begin position="276"/>
        <end position="310"/>
    </location>
</feature>
<accession>A0A176WIE2</accession>
<evidence type="ECO:0000256" key="1">
    <source>
        <dbReference type="SAM" id="Coils"/>
    </source>
</evidence>
<comment type="caution">
    <text evidence="2">The sequence shown here is derived from an EMBL/GenBank/DDBJ whole genome shotgun (WGS) entry which is preliminary data.</text>
</comment>
<keyword evidence="3" id="KW-1185">Reference proteome</keyword>
<keyword evidence="1" id="KW-0175">Coiled coil</keyword>
<dbReference type="EMBL" id="LVLJ01000705">
    <property type="protein sequence ID" value="OAE32897.1"/>
    <property type="molecule type" value="Genomic_DNA"/>
</dbReference>
<protein>
    <submittedName>
        <fullName evidence="2">Uncharacterized protein</fullName>
    </submittedName>
</protein>
<reference evidence="2" key="1">
    <citation type="submission" date="2016-03" db="EMBL/GenBank/DDBJ databases">
        <title>Mechanisms controlling the formation of the plant cell surface in tip-growing cells are functionally conserved among land plants.</title>
        <authorList>
            <person name="Honkanen S."/>
            <person name="Jones V.A."/>
            <person name="Morieri G."/>
            <person name="Champion C."/>
            <person name="Hetherington A.J."/>
            <person name="Kelly S."/>
            <person name="Saint-Marcoux D."/>
            <person name="Proust H."/>
            <person name="Prescott H."/>
            <person name="Dolan L."/>
        </authorList>
    </citation>
    <scope>NUCLEOTIDE SEQUENCE [LARGE SCALE GENOMIC DNA]</scope>
    <source>
        <tissue evidence="2">Whole gametophyte</tissue>
    </source>
</reference>
<dbReference type="Proteomes" id="UP000077202">
    <property type="component" value="Unassembled WGS sequence"/>
</dbReference>